<dbReference type="STRING" id="1515612.SKP52_14195"/>
<proteinExistence type="predicted"/>
<reference evidence="1 2" key="1">
    <citation type="journal article" date="2015" name="Int. J. Syst. Evol. Microbiol.">
        <title>Description of Sphingopyxis fribergensis sp. nov. - a soil bacterium with the ability to degrade styrene and phenylacetic acid.</title>
        <authorList>
            <person name="Oelschlagel M."/>
            <person name="Ruckert C."/>
            <person name="Kalinowski J."/>
            <person name="Schmidt G."/>
            <person name="Schlomann M."/>
            <person name="Tischler D."/>
        </authorList>
    </citation>
    <scope>NUCLEOTIDE SEQUENCE [LARGE SCALE GENOMIC DNA]</scope>
    <source>
        <strain evidence="1 2">Kp5.2</strain>
    </source>
</reference>
<sequence>MEILVSRSRLAGTPPHYVYRVLVPVDGVAAERRAMGGVSVAPRVAGRIACVRVAPVVAPERYLMMSPVERAALAPRIGALSRRIELLIIRSIFPEMTADSVPIIFELDHDPGDACVWIQIADLTAAFDRLESNLDILTAFDLGLRQGDNLRAA</sequence>
<protein>
    <submittedName>
        <fullName evidence="1">Uncharacterized protein</fullName>
    </submittedName>
</protein>
<accession>A0A0A7PIE2</accession>
<dbReference type="AlphaFoldDB" id="A0A0A7PIE2"/>
<dbReference type="Proteomes" id="UP000030907">
    <property type="component" value="Chromosome"/>
</dbReference>
<dbReference type="HOGENOM" id="CLU_1712101_0_0_5"/>
<name>A0A0A7PIE2_9SPHN</name>
<dbReference type="OrthoDB" id="7447671at2"/>
<dbReference type="RefSeq" id="WP_039575651.1">
    <property type="nucleotide sequence ID" value="NZ_CP009122.1"/>
</dbReference>
<keyword evidence="2" id="KW-1185">Reference proteome</keyword>
<dbReference type="EMBL" id="CP009122">
    <property type="protein sequence ID" value="AJA09724.1"/>
    <property type="molecule type" value="Genomic_DNA"/>
</dbReference>
<evidence type="ECO:0000313" key="1">
    <source>
        <dbReference type="EMBL" id="AJA09724.1"/>
    </source>
</evidence>
<gene>
    <name evidence="1" type="ORF">SKP52_14195</name>
</gene>
<organism evidence="1 2">
    <name type="scientific">Sphingopyxis fribergensis</name>
    <dbReference type="NCBI Taxonomy" id="1515612"/>
    <lineage>
        <taxon>Bacteria</taxon>
        <taxon>Pseudomonadati</taxon>
        <taxon>Pseudomonadota</taxon>
        <taxon>Alphaproteobacteria</taxon>
        <taxon>Sphingomonadales</taxon>
        <taxon>Sphingomonadaceae</taxon>
        <taxon>Sphingopyxis</taxon>
    </lineage>
</organism>
<dbReference type="KEGG" id="sphk:SKP52_14195"/>
<evidence type="ECO:0000313" key="2">
    <source>
        <dbReference type="Proteomes" id="UP000030907"/>
    </source>
</evidence>